<dbReference type="Pfam" id="PF02229">
    <property type="entry name" value="PC4"/>
    <property type="match status" value="1"/>
</dbReference>
<comment type="caution">
    <text evidence="2">The sequence shown here is derived from an EMBL/GenBank/DDBJ whole genome shotgun (WGS) entry which is preliminary data.</text>
</comment>
<accession>A0A938XEJ3</accession>
<dbReference type="Proteomes" id="UP000705508">
    <property type="component" value="Unassembled WGS sequence"/>
</dbReference>
<dbReference type="GO" id="GO:0006355">
    <property type="term" value="P:regulation of DNA-templated transcription"/>
    <property type="evidence" value="ECO:0007669"/>
    <property type="project" value="InterPro"/>
</dbReference>
<name>A0A938XEJ3_9CLOT</name>
<evidence type="ECO:0000259" key="1">
    <source>
        <dbReference type="Pfam" id="PF02229"/>
    </source>
</evidence>
<dbReference type="InterPro" id="IPR003173">
    <property type="entry name" value="PC4_C"/>
</dbReference>
<dbReference type="GO" id="GO:0003677">
    <property type="term" value="F:DNA binding"/>
    <property type="evidence" value="ECO:0007669"/>
    <property type="project" value="InterPro"/>
</dbReference>
<evidence type="ECO:0000313" key="3">
    <source>
        <dbReference type="Proteomes" id="UP000705508"/>
    </source>
</evidence>
<evidence type="ECO:0000313" key="2">
    <source>
        <dbReference type="EMBL" id="MBM6949318.1"/>
    </source>
</evidence>
<organism evidence="2 3">
    <name type="scientific">Mordavella massiliensis</name>
    <dbReference type="NCBI Taxonomy" id="1871024"/>
    <lineage>
        <taxon>Bacteria</taxon>
        <taxon>Bacillati</taxon>
        <taxon>Bacillota</taxon>
        <taxon>Clostridia</taxon>
        <taxon>Eubacteriales</taxon>
        <taxon>Clostridiaceae</taxon>
        <taxon>Mordavella</taxon>
    </lineage>
</organism>
<sequence>MAQTQFEIIKHLHSFPVMEGMKYQKEINLVSWYGKEPKYDIRGWSEEQGCRKPGRGISLSEEEFRELISIGEDLLY</sequence>
<gene>
    <name evidence="2" type="ORF">H6A20_11785</name>
</gene>
<dbReference type="EMBL" id="JACJKS010000023">
    <property type="protein sequence ID" value="MBM6949318.1"/>
    <property type="molecule type" value="Genomic_DNA"/>
</dbReference>
<feature type="domain" description="Transcriptional coactivator p15 (PC4) C-terminal" evidence="1">
    <location>
        <begin position="24"/>
        <end position="70"/>
    </location>
</feature>
<reference evidence="2" key="2">
    <citation type="journal article" date="2021" name="Sci. Rep.">
        <title>The distribution of antibiotic resistance genes in chicken gut microbiota commensals.</title>
        <authorList>
            <person name="Juricova H."/>
            <person name="Matiasovicova J."/>
            <person name="Kubasova T."/>
            <person name="Cejkova D."/>
            <person name="Rychlik I."/>
        </authorList>
    </citation>
    <scope>NUCLEOTIDE SEQUENCE</scope>
    <source>
        <strain evidence="2">An582</strain>
    </source>
</reference>
<proteinExistence type="predicted"/>
<protein>
    <recommendedName>
        <fullName evidence="1">Transcriptional coactivator p15 (PC4) C-terminal domain-containing protein</fullName>
    </recommendedName>
</protein>
<dbReference type="AlphaFoldDB" id="A0A938XEJ3"/>
<dbReference type="Gene3D" id="2.30.31.70">
    <property type="match status" value="1"/>
</dbReference>
<reference evidence="2" key="1">
    <citation type="submission" date="2020-08" db="EMBL/GenBank/DDBJ databases">
        <authorList>
            <person name="Cejkova D."/>
            <person name="Kubasova T."/>
            <person name="Jahodarova E."/>
            <person name="Rychlik I."/>
        </authorList>
    </citation>
    <scope>NUCLEOTIDE SEQUENCE</scope>
    <source>
        <strain evidence="2">An582</strain>
    </source>
</reference>